<sequence>MRYFFQLSDGHVLTDDEGEVFDNLDSAKVEAARIAGEWLRDNADEFAHEGTLLVEVLDERRAVLATVAVEANAPTGTVH</sequence>
<dbReference type="Proteomes" id="UP001262754">
    <property type="component" value="Unassembled WGS sequence"/>
</dbReference>
<organism evidence="2 3">
    <name type="scientific">Caulobacter rhizosphaerae</name>
    <dbReference type="NCBI Taxonomy" id="2010972"/>
    <lineage>
        <taxon>Bacteria</taxon>
        <taxon>Pseudomonadati</taxon>
        <taxon>Pseudomonadota</taxon>
        <taxon>Alphaproteobacteria</taxon>
        <taxon>Caulobacterales</taxon>
        <taxon>Caulobacteraceae</taxon>
        <taxon>Caulobacter</taxon>
    </lineage>
</organism>
<evidence type="ECO:0000313" key="3">
    <source>
        <dbReference type="Proteomes" id="UP001262754"/>
    </source>
</evidence>
<dbReference type="InterPro" id="IPR054189">
    <property type="entry name" value="DUF6894"/>
</dbReference>
<dbReference type="Pfam" id="PF21834">
    <property type="entry name" value="DUF6894"/>
    <property type="match status" value="1"/>
</dbReference>
<proteinExistence type="predicted"/>
<reference evidence="2 3" key="1">
    <citation type="submission" date="2023-07" db="EMBL/GenBank/DDBJ databases">
        <title>Sorghum-associated microbial communities from plants grown in Nebraska, USA.</title>
        <authorList>
            <person name="Schachtman D."/>
        </authorList>
    </citation>
    <scope>NUCLEOTIDE SEQUENCE [LARGE SCALE GENOMIC DNA]</scope>
    <source>
        <strain evidence="2 3">DS2154</strain>
    </source>
</reference>
<accession>A0ABU1N1J4</accession>
<keyword evidence="3" id="KW-1185">Reference proteome</keyword>
<feature type="domain" description="DUF6894" evidence="1">
    <location>
        <begin position="2"/>
        <end position="69"/>
    </location>
</feature>
<name>A0ABU1N1J4_9CAUL</name>
<dbReference type="RefSeq" id="WP_056754981.1">
    <property type="nucleotide sequence ID" value="NZ_BMLD01000004.1"/>
</dbReference>
<protein>
    <recommendedName>
        <fullName evidence="1">DUF6894 domain-containing protein</fullName>
    </recommendedName>
</protein>
<evidence type="ECO:0000259" key="1">
    <source>
        <dbReference type="Pfam" id="PF21834"/>
    </source>
</evidence>
<comment type="caution">
    <text evidence="2">The sequence shown here is derived from an EMBL/GenBank/DDBJ whole genome shotgun (WGS) entry which is preliminary data.</text>
</comment>
<dbReference type="EMBL" id="JAVDRL010000008">
    <property type="protein sequence ID" value="MDR6532317.1"/>
    <property type="molecule type" value="Genomic_DNA"/>
</dbReference>
<evidence type="ECO:0000313" key="2">
    <source>
        <dbReference type="EMBL" id="MDR6532317.1"/>
    </source>
</evidence>
<gene>
    <name evidence="2" type="ORF">J2800_003073</name>
</gene>